<proteinExistence type="predicted"/>
<accession>A0ACB7WIK5</accession>
<keyword evidence="2" id="KW-1185">Reference proteome</keyword>
<dbReference type="Proteomes" id="UP000827976">
    <property type="component" value="Chromosome 3"/>
</dbReference>
<reference evidence="2" key="1">
    <citation type="journal article" date="2022" name="Nat. Commun.">
        <title>Chromosome evolution and the genetic basis of agronomically important traits in greater yam.</title>
        <authorList>
            <person name="Bredeson J.V."/>
            <person name="Lyons J.B."/>
            <person name="Oniyinde I.O."/>
            <person name="Okereke N.R."/>
            <person name="Kolade O."/>
            <person name="Nnabue I."/>
            <person name="Nwadili C.O."/>
            <person name="Hribova E."/>
            <person name="Parker M."/>
            <person name="Nwogha J."/>
            <person name="Shu S."/>
            <person name="Carlson J."/>
            <person name="Kariba R."/>
            <person name="Muthemba S."/>
            <person name="Knop K."/>
            <person name="Barton G.J."/>
            <person name="Sherwood A.V."/>
            <person name="Lopez-Montes A."/>
            <person name="Asiedu R."/>
            <person name="Jamnadass R."/>
            <person name="Muchugi A."/>
            <person name="Goodstein D."/>
            <person name="Egesi C.N."/>
            <person name="Featherston J."/>
            <person name="Asfaw A."/>
            <person name="Simpson G.G."/>
            <person name="Dolezel J."/>
            <person name="Hendre P.S."/>
            <person name="Van Deynze A."/>
            <person name="Kumar P.L."/>
            <person name="Obidiegwu J.E."/>
            <person name="Bhattacharjee R."/>
            <person name="Rokhsar D.S."/>
        </authorList>
    </citation>
    <scope>NUCLEOTIDE SEQUENCE [LARGE SCALE GENOMIC DNA]</scope>
    <source>
        <strain evidence="2">cv. TDa95/00328</strain>
    </source>
</reference>
<evidence type="ECO:0000313" key="1">
    <source>
        <dbReference type="EMBL" id="KAH7687956.1"/>
    </source>
</evidence>
<comment type="caution">
    <text evidence="1">The sequence shown here is derived from an EMBL/GenBank/DDBJ whole genome shotgun (WGS) entry which is preliminary data.</text>
</comment>
<organism evidence="1 2">
    <name type="scientific">Dioscorea alata</name>
    <name type="common">Purple yam</name>
    <dbReference type="NCBI Taxonomy" id="55571"/>
    <lineage>
        <taxon>Eukaryota</taxon>
        <taxon>Viridiplantae</taxon>
        <taxon>Streptophyta</taxon>
        <taxon>Embryophyta</taxon>
        <taxon>Tracheophyta</taxon>
        <taxon>Spermatophyta</taxon>
        <taxon>Magnoliopsida</taxon>
        <taxon>Liliopsida</taxon>
        <taxon>Dioscoreales</taxon>
        <taxon>Dioscoreaceae</taxon>
        <taxon>Dioscorea</taxon>
    </lineage>
</organism>
<name>A0ACB7WIK5_DIOAL</name>
<evidence type="ECO:0000313" key="2">
    <source>
        <dbReference type="Proteomes" id="UP000827976"/>
    </source>
</evidence>
<gene>
    <name evidence="1" type="ORF">IHE45_03G001100</name>
</gene>
<sequence length="473" mass="52103">MSMDWNLKSPTQWDWENLGLNFGDKEGENPRGEQESQWKIEGDGAITNGSVYLSGIGAYSGSAYGSGCSPTGSISASIDSSSMPQTKIAEIDYQAVDWSFQKPSMTKELTRARAVNTSPCVVSTACQGEQLIGLKLGKRTYFEDVCTGSNNGSSSSSSSSSSLSSSSLTSVIPAVTLSKKSKVSLHSTQTFYCQVEGCCFDLRTAKEYHRKHRVCESHSKCPKVIVAGQERRFCQQCSRFHELSEFDLKKRSCRRRLSDHNARRRKPPPDLISFNSGRFSPSFFDDRCHMNPIWNKACPTMNSTWDASLDFKLMPTRVSWIKSAKTGTFNEDLQCLSFKLSNTCPSLRNDLDRLLPFKGATAEALIQGPGASDVSPNLDGALDLQRALSLLSNDPHSSSSSEIRSNSLDATAQPAIHQLYQDGEEALIQQAKMRLPFNRHVNGGQYDQLLRASSSSSSYAEAETALYDSSQIR</sequence>
<dbReference type="EMBL" id="CM037013">
    <property type="protein sequence ID" value="KAH7687956.1"/>
    <property type="molecule type" value="Genomic_DNA"/>
</dbReference>
<protein>
    <submittedName>
        <fullName evidence="1">SBP domain-containing protein</fullName>
    </submittedName>
</protein>